<reference evidence="3 4" key="1">
    <citation type="submission" date="2020-02" db="EMBL/GenBank/DDBJ databases">
        <authorList>
            <person name="Liang J."/>
        </authorList>
    </citation>
    <scope>NUCLEOTIDE SEQUENCE [LARGE SCALE GENOMIC DNA]</scope>
    <source>
        <strain evidence="3 4">L22-9</strain>
    </source>
</reference>
<gene>
    <name evidence="3" type="ORF">GN234_03225</name>
</gene>
<keyword evidence="4" id="KW-1185">Reference proteome</keyword>
<dbReference type="EMBL" id="CP048810">
    <property type="protein sequence ID" value="QKS81016.1"/>
    <property type="molecule type" value="Genomic_DNA"/>
</dbReference>
<evidence type="ECO:0000313" key="3">
    <source>
        <dbReference type="EMBL" id="QKS81016.1"/>
    </source>
</evidence>
<dbReference type="InterPro" id="IPR028917">
    <property type="entry name" value="Tox-GHH2_domain"/>
</dbReference>
<dbReference type="RefSeq" id="WP_109754100.1">
    <property type="nucleotide sequence ID" value="NZ_CP048810.1"/>
</dbReference>
<dbReference type="Proteomes" id="UP000509545">
    <property type="component" value="Chromosome"/>
</dbReference>
<feature type="domain" description="Tox-GHH2" evidence="2">
    <location>
        <begin position="212"/>
        <end position="328"/>
    </location>
</feature>
<protein>
    <submittedName>
        <fullName evidence="3">DUF4150 domain-containing protein</fullName>
    </submittedName>
</protein>
<dbReference type="KEGG" id="pbz:GN234_03225"/>
<dbReference type="Pfam" id="PF13665">
    <property type="entry name" value="Tox-PAAR-like"/>
    <property type="match status" value="1"/>
</dbReference>
<dbReference type="AlphaFoldDB" id="A0A6N1C9S6"/>
<sequence>MANEVYANNMEISCKAADGKSIACFPDVCFTPPQAPPTPLGVPIPYPNTGMAKDTTKGTRTVKISGKEAMLKDKSYFKTSYGDEAGNAPKKGIITGKIKGKVYFTAWSMNVKFEAENVVRNMDLTTHNHGSTSNTLAWPYLDAVAMADPNNPCVKSGTVEKVKAACPPPAKSLSRGAIPGPADNTSPACCEARKCMLVPNSPKTRCSKCGGKTPHHPVPVADLSTPRPINPKTGKLKVRGDPFVPTYDHNKAPCICVEGADHNSRQGPTEKLMQHGRIGRGYVVKRDAMLDGRDDFTYAQISDLSAQAVADETGCDKNCLKAQIDKGHADLGVGPESSMRRGEVRAPALEKKPKNPAPLI</sequence>
<feature type="compositionally biased region" description="Basic and acidic residues" evidence="1">
    <location>
        <begin position="338"/>
        <end position="353"/>
    </location>
</feature>
<proteinExistence type="predicted"/>
<feature type="region of interest" description="Disordered" evidence="1">
    <location>
        <begin position="218"/>
        <end position="242"/>
    </location>
</feature>
<evidence type="ECO:0000313" key="4">
    <source>
        <dbReference type="Proteomes" id="UP000509545"/>
    </source>
</evidence>
<dbReference type="CDD" id="cd14740">
    <property type="entry name" value="PAAR_4"/>
    <property type="match status" value="1"/>
</dbReference>
<dbReference type="Pfam" id="PF15635">
    <property type="entry name" value="Tox-GHH2"/>
    <property type="match status" value="1"/>
</dbReference>
<organism evidence="3 4">
    <name type="scientific">Pseudomonas bijieensis</name>
    <dbReference type="NCBI Taxonomy" id="2681983"/>
    <lineage>
        <taxon>Bacteria</taxon>
        <taxon>Pseudomonadati</taxon>
        <taxon>Pseudomonadota</taxon>
        <taxon>Gammaproteobacteria</taxon>
        <taxon>Pseudomonadales</taxon>
        <taxon>Pseudomonadaceae</taxon>
        <taxon>Pseudomonas</taxon>
    </lineage>
</organism>
<evidence type="ECO:0000256" key="1">
    <source>
        <dbReference type="SAM" id="MobiDB-lite"/>
    </source>
</evidence>
<feature type="region of interest" description="Disordered" evidence="1">
    <location>
        <begin position="328"/>
        <end position="360"/>
    </location>
</feature>
<name>A0A6N1C9S6_9PSED</name>
<evidence type="ECO:0000259" key="2">
    <source>
        <dbReference type="Pfam" id="PF15635"/>
    </source>
</evidence>
<accession>A0A6N1C9S6</accession>